<reference evidence="1" key="1">
    <citation type="submission" date="2021-03" db="EMBL/GenBank/DDBJ databases">
        <authorList>
            <consortium name="DOE Joint Genome Institute"/>
            <person name="Ahrendt S."/>
            <person name="Looney B.P."/>
            <person name="Miyauchi S."/>
            <person name="Morin E."/>
            <person name="Drula E."/>
            <person name="Courty P.E."/>
            <person name="Chicoki N."/>
            <person name="Fauchery L."/>
            <person name="Kohler A."/>
            <person name="Kuo A."/>
            <person name="Labutti K."/>
            <person name="Pangilinan J."/>
            <person name="Lipzen A."/>
            <person name="Riley R."/>
            <person name="Andreopoulos W."/>
            <person name="He G."/>
            <person name="Johnson J."/>
            <person name="Barry K.W."/>
            <person name="Grigoriev I.V."/>
            <person name="Nagy L."/>
            <person name="Hibbett D."/>
            <person name="Henrissat B."/>
            <person name="Matheny P.B."/>
            <person name="Labbe J."/>
            <person name="Martin F."/>
        </authorList>
    </citation>
    <scope>NUCLEOTIDE SEQUENCE</scope>
    <source>
        <strain evidence="1">HHB10654</strain>
    </source>
</reference>
<dbReference type="Proteomes" id="UP000814140">
    <property type="component" value="Unassembled WGS sequence"/>
</dbReference>
<keyword evidence="1" id="KW-0808">Transferase</keyword>
<proteinExistence type="predicted"/>
<gene>
    <name evidence="1" type="ORF">BV25DRAFT_1804257</name>
</gene>
<reference evidence="1" key="2">
    <citation type="journal article" date="2022" name="New Phytol.">
        <title>Evolutionary transition to the ectomycorrhizal habit in the genomes of a hyperdiverse lineage of mushroom-forming fungi.</title>
        <authorList>
            <person name="Looney B."/>
            <person name="Miyauchi S."/>
            <person name="Morin E."/>
            <person name="Drula E."/>
            <person name="Courty P.E."/>
            <person name="Kohler A."/>
            <person name="Kuo A."/>
            <person name="LaButti K."/>
            <person name="Pangilinan J."/>
            <person name="Lipzen A."/>
            <person name="Riley R."/>
            <person name="Andreopoulos W."/>
            <person name="He G."/>
            <person name="Johnson J."/>
            <person name="Nolan M."/>
            <person name="Tritt A."/>
            <person name="Barry K.W."/>
            <person name="Grigoriev I.V."/>
            <person name="Nagy L.G."/>
            <person name="Hibbett D."/>
            <person name="Henrissat B."/>
            <person name="Matheny P.B."/>
            <person name="Labbe J."/>
            <person name="Martin F.M."/>
        </authorList>
    </citation>
    <scope>NUCLEOTIDE SEQUENCE</scope>
    <source>
        <strain evidence="1">HHB10654</strain>
    </source>
</reference>
<dbReference type="EMBL" id="MU277208">
    <property type="protein sequence ID" value="KAI0062321.1"/>
    <property type="molecule type" value="Genomic_DNA"/>
</dbReference>
<sequence length="360" mass="39745">MPLPDACVARAILLATIDNLSTPYFLAPVIAAAARSTRTRLVIVLFSRLFNSGGRELSPVDSRRRDSVESTGSNASGPRVSHTASWDDLQRLLTYVYVQATKVAQDMDKILLDIDVLLKGYDEDLTPDVGDSMDIVLRIEGDSIPVPLPQSIADVRTYWYMPGEHSADSSVTSSLSPSPAPGDEDEDAEPSTYPVVAMGGTFDHLHAGHKILLSMAAWITEEKIIVGVTDDALLANKANRAVMEDLQERLRRVREFLQLFKPGLEYEIVPINDVYGPTGWDPNIQALVVSKETLSGGAAVDKRRKELDLPPLKTFVIDVISHTSHRLDHDDVELLKKTKMSSTFIREWIVKKRLGDGTEV</sequence>
<protein>
    <submittedName>
        <fullName evidence="1">Nucleotidylyl transferase</fullName>
    </submittedName>
</protein>
<evidence type="ECO:0000313" key="2">
    <source>
        <dbReference type="Proteomes" id="UP000814140"/>
    </source>
</evidence>
<keyword evidence="2" id="KW-1185">Reference proteome</keyword>
<accession>A0ACB8T2E9</accession>
<evidence type="ECO:0000313" key="1">
    <source>
        <dbReference type="EMBL" id="KAI0062321.1"/>
    </source>
</evidence>
<comment type="caution">
    <text evidence="1">The sequence shown here is derived from an EMBL/GenBank/DDBJ whole genome shotgun (WGS) entry which is preliminary data.</text>
</comment>
<name>A0ACB8T2E9_9AGAM</name>
<organism evidence="1 2">
    <name type="scientific">Artomyces pyxidatus</name>
    <dbReference type="NCBI Taxonomy" id="48021"/>
    <lineage>
        <taxon>Eukaryota</taxon>
        <taxon>Fungi</taxon>
        <taxon>Dikarya</taxon>
        <taxon>Basidiomycota</taxon>
        <taxon>Agaricomycotina</taxon>
        <taxon>Agaricomycetes</taxon>
        <taxon>Russulales</taxon>
        <taxon>Auriscalpiaceae</taxon>
        <taxon>Artomyces</taxon>
    </lineage>
</organism>